<evidence type="ECO:0000313" key="2">
    <source>
        <dbReference type="EMBL" id="XBO40215.1"/>
    </source>
</evidence>
<organism evidence="2">
    <name type="scientific">Alsobacter sp. KACC 23698</name>
    <dbReference type="NCBI Taxonomy" id="3149229"/>
    <lineage>
        <taxon>Bacteria</taxon>
        <taxon>Pseudomonadati</taxon>
        <taxon>Pseudomonadota</taxon>
        <taxon>Alphaproteobacteria</taxon>
        <taxon>Hyphomicrobiales</taxon>
        <taxon>Alsobacteraceae</taxon>
        <taxon>Alsobacter</taxon>
    </lineage>
</organism>
<feature type="transmembrane region" description="Helical" evidence="1">
    <location>
        <begin position="33"/>
        <end position="51"/>
    </location>
</feature>
<dbReference type="AlphaFoldDB" id="A0AAU7JIS4"/>
<accession>A0AAU7JIS4</accession>
<sequence length="52" mass="5762">MTAVLTKGFLLPGDLVSNLVGIRKADDRGMMRTLINMLFWNLVGAFVALYFA</sequence>
<dbReference type="EMBL" id="CP157484">
    <property type="protein sequence ID" value="XBO40215.1"/>
    <property type="molecule type" value="Genomic_DNA"/>
</dbReference>
<keyword evidence="1" id="KW-0812">Transmembrane</keyword>
<dbReference type="RefSeq" id="WP_406857070.1">
    <property type="nucleotide sequence ID" value="NZ_CP157484.1"/>
</dbReference>
<evidence type="ECO:0000256" key="1">
    <source>
        <dbReference type="SAM" id="Phobius"/>
    </source>
</evidence>
<keyword evidence="1" id="KW-1133">Transmembrane helix</keyword>
<keyword evidence="1" id="KW-0472">Membrane</keyword>
<protein>
    <submittedName>
        <fullName evidence="2">Uncharacterized protein</fullName>
    </submittedName>
</protein>
<name>A0AAU7JIS4_9HYPH</name>
<reference evidence="2" key="1">
    <citation type="submission" date="2024-05" db="EMBL/GenBank/DDBJ databases">
        <authorList>
            <person name="Kim S."/>
            <person name="Heo J."/>
            <person name="Choi H."/>
            <person name="Choi Y."/>
            <person name="Kwon S.-W."/>
            <person name="Kim Y."/>
        </authorList>
    </citation>
    <scope>NUCLEOTIDE SEQUENCE</scope>
    <source>
        <strain evidence="2">KACC 23698</strain>
    </source>
</reference>
<gene>
    <name evidence="2" type="ORF">ABEG18_05395</name>
</gene>
<proteinExistence type="predicted"/>